<keyword evidence="1" id="KW-1133">Transmembrane helix</keyword>
<protein>
    <recommendedName>
        <fullName evidence="4">Flagellin</fullName>
    </recommendedName>
</protein>
<feature type="transmembrane region" description="Helical" evidence="1">
    <location>
        <begin position="27"/>
        <end position="53"/>
    </location>
</feature>
<organism evidence="2 3">
    <name type="scientific">bacterium (Candidatus Gribaldobacteria) CG23_combo_of_CG06-09_8_20_14_all_37_87_8</name>
    <dbReference type="NCBI Taxonomy" id="2014278"/>
    <lineage>
        <taxon>Bacteria</taxon>
        <taxon>Candidatus Gribaldobacteria</taxon>
    </lineage>
</organism>
<gene>
    <name evidence="2" type="ORF">COX24_00585</name>
</gene>
<dbReference type="AlphaFoldDB" id="A0A2G9ZFS0"/>
<evidence type="ECO:0000313" key="3">
    <source>
        <dbReference type="Proteomes" id="UP000230447"/>
    </source>
</evidence>
<keyword evidence="1" id="KW-0812">Transmembrane</keyword>
<evidence type="ECO:0008006" key="4">
    <source>
        <dbReference type="Google" id="ProtNLM"/>
    </source>
</evidence>
<name>A0A2G9ZFS0_9BACT</name>
<proteinExistence type="predicted"/>
<evidence type="ECO:0000313" key="2">
    <source>
        <dbReference type="EMBL" id="PIP31997.1"/>
    </source>
</evidence>
<dbReference type="EMBL" id="PCSB01000012">
    <property type="protein sequence ID" value="PIP31997.1"/>
    <property type="molecule type" value="Genomic_DNA"/>
</dbReference>
<dbReference type="Proteomes" id="UP000230447">
    <property type="component" value="Unassembled WGS sequence"/>
</dbReference>
<accession>A0A2G9ZFS0</accession>
<sequence>MNNVLVFNHIINMIEAKSKTKASELGLMALVLIISFLIVLGVSFAFKAALSFLEQKNLAQKSMPNTELASKIQN</sequence>
<evidence type="ECO:0000256" key="1">
    <source>
        <dbReference type="SAM" id="Phobius"/>
    </source>
</evidence>
<keyword evidence="1" id="KW-0472">Membrane</keyword>
<comment type="caution">
    <text evidence="2">The sequence shown here is derived from an EMBL/GenBank/DDBJ whole genome shotgun (WGS) entry which is preliminary data.</text>
</comment>
<reference evidence="2 3" key="1">
    <citation type="submission" date="2017-09" db="EMBL/GenBank/DDBJ databases">
        <title>Depth-based differentiation of microbial function through sediment-hosted aquifers and enrichment of novel symbionts in the deep terrestrial subsurface.</title>
        <authorList>
            <person name="Probst A.J."/>
            <person name="Ladd B."/>
            <person name="Jarett J.K."/>
            <person name="Geller-Mcgrath D.E."/>
            <person name="Sieber C.M."/>
            <person name="Emerson J.B."/>
            <person name="Anantharaman K."/>
            <person name="Thomas B.C."/>
            <person name="Malmstrom R."/>
            <person name="Stieglmeier M."/>
            <person name="Klingl A."/>
            <person name="Woyke T."/>
            <person name="Ryan C.M."/>
            <person name="Banfield J.F."/>
        </authorList>
    </citation>
    <scope>NUCLEOTIDE SEQUENCE [LARGE SCALE GENOMIC DNA]</scope>
    <source>
        <strain evidence="2">CG23_combo_of_CG06-09_8_20_14_all_37_87_8</strain>
    </source>
</reference>